<feature type="domain" description="FAD/NAD(P)-binding" evidence="6">
    <location>
        <begin position="3"/>
        <end position="319"/>
    </location>
</feature>
<keyword evidence="5 7" id="KW-0560">Oxidoreductase</keyword>
<keyword evidence="3" id="KW-0285">Flavoprotein</keyword>
<evidence type="ECO:0000313" key="7">
    <source>
        <dbReference type="EMBL" id="MFD1672062.1"/>
    </source>
</evidence>
<gene>
    <name evidence="7" type="ORF">ACFQ5M_08140</name>
</gene>
<evidence type="ECO:0000313" key="8">
    <source>
        <dbReference type="Proteomes" id="UP001597267"/>
    </source>
</evidence>
<keyword evidence="8" id="KW-1185">Reference proteome</keyword>
<evidence type="ECO:0000256" key="4">
    <source>
        <dbReference type="ARBA" id="ARBA00022827"/>
    </source>
</evidence>
<dbReference type="SUPFAM" id="SSF51905">
    <property type="entry name" value="FAD/NAD(P)-binding domain"/>
    <property type="match status" value="2"/>
</dbReference>
<dbReference type="PANTHER" id="PTHR42913:SF3">
    <property type="entry name" value="64 KDA MITOCHONDRIAL NADH DEHYDROGENASE (EUROFUNG)"/>
    <property type="match status" value="1"/>
</dbReference>
<dbReference type="EC" id="1.6.5.-" evidence="7"/>
<evidence type="ECO:0000256" key="3">
    <source>
        <dbReference type="ARBA" id="ARBA00022630"/>
    </source>
</evidence>
<evidence type="ECO:0000256" key="1">
    <source>
        <dbReference type="ARBA" id="ARBA00001974"/>
    </source>
</evidence>
<dbReference type="PRINTS" id="PR00411">
    <property type="entry name" value="PNDRDTASEI"/>
</dbReference>
<dbReference type="GO" id="GO:0016491">
    <property type="term" value="F:oxidoreductase activity"/>
    <property type="evidence" value="ECO:0007669"/>
    <property type="project" value="UniProtKB-KW"/>
</dbReference>
<name>A0ABW4J768_9LACO</name>
<accession>A0ABW4J768</accession>
<evidence type="ECO:0000256" key="2">
    <source>
        <dbReference type="ARBA" id="ARBA00005272"/>
    </source>
</evidence>
<proteinExistence type="inferred from homology"/>
<dbReference type="EMBL" id="JBHTOP010000022">
    <property type="protein sequence ID" value="MFD1672062.1"/>
    <property type="molecule type" value="Genomic_DNA"/>
</dbReference>
<evidence type="ECO:0000259" key="6">
    <source>
        <dbReference type="Pfam" id="PF07992"/>
    </source>
</evidence>
<dbReference type="InterPro" id="IPR036188">
    <property type="entry name" value="FAD/NAD-bd_sf"/>
</dbReference>
<sequence length="398" mass="43624">MTDVLILGAGYAGIRAAKVLGKMAPRDTTITLIDKSPIHEERTQLHEIAAGTMPANRITFHIAEVIPNQVHFLQAEVDKINVEAKTVDFKDHETLSYDYIIVALGFQSEDFGLEGAKENALPLEDVTTAEYIYQTLERNVANYAASQDHKDLTVIVAGAGFTGIELLGELVHTAAELQTKYRTPKLNIVSVERSTRLLPMLDESLADYSVNFLKSKGVEMHTGAAITKIEPDAVVYKLEGSDTEERIYGHTIIWTVGVSGSDVITKSGFEQRRNRVMVSNQLNLKDHPEVFIIGDVSAVMDPGTERPYPTTAQISTREGNVAAKNVAALISGGELEDFTYKSMGTVASLGKGDGVAQLSPTKKYSGFRAKVLKRVITDKSLFEDANFGTMMKKGRWPL</sequence>
<dbReference type="Gene3D" id="3.50.50.100">
    <property type="match status" value="1"/>
</dbReference>
<protein>
    <submittedName>
        <fullName evidence="7">NAD(P)/FAD-dependent oxidoreductase</fullName>
        <ecNumber evidence="7">1.6.5.-</ecNumber>
    </submittedName>
</protein>
<comment type="cofactor">
    <cofactor evidence="1">
        <name>FAD</name>
        <dbReference type="ChEBI" id="CHEBI:57692"/>
    </cofactor>
</comment>
<dbReference type="PANTHER" id="PTHR42913">
    <property type="entry name" value="APOPTOSIS-INDUCING FACTOR 1"/>
    <property type="match status" value="1"/>
</dbReference>
<dbReference type="InterPro" id="IPR051169">
    <property type="entry name" value="NADH-Q_oxidoreductase"/>
</dbReference>
<dbReference type="InterPro" id="IPR023753">
    <property type="entry name" value="FAD/NAD-binding_dom"/>
</dbReference>
<organism evidence="7 8">
    <name type="scientific">Agrilactobacillus yilanensis</name>
    <dbReference type="NCBI Taxonomy" id="2485997"/>
    <lineage>
        <taxon>Bacteria</taxon>
        <taxon>Bacillati</taxon>
        <taxon>Bacillota</taxon>
        <taxon>Bacilli</taxon>
        <taxon>Lactobacillales</taxon>
        <taxon>Lactobacillaceae</taxon>
        <taxon>Agrilactobacillus</taxon>
    </lineage>
</organism>
<dbReference type="Pfam" id="PF07992">
    <property type="entry name" value="Pyr_redox_2"/>
    <property type="match status" value="1"/>
</dbReference>
<reference evidence="8" key="1">
    <citation type="journal article" date="2019" name="Int. J. Syst. Evol. Microbiol.">
        <title>The Global Catalogue of Microorganisms (GCM) 10K type strain sequencing project: providing services to taxonomists for standard genome sequencing and annotation.</title>
        <authorList>
            <consortium name="The Broad Institute Genomics Platform"/>
            <consortium name="The Broad Institute Genome Sequencing Center for Infectious Disease"/>
            <person name="Wu L."/>
            <person name="Ma J."/>
        </authorList>
    </citation>
    <scope>NUCLEOTIDE SEQUENCE [LARGE SCALE GENOMIC DNA]</scope>
    <source>
        <strain evidence="8">CCM 8896</strain>
    </source>
</reference>
<keyword evidence="4" id="KW-0274">FAD</keyword>
<dbReference type="PRINTS" id="PR00368">
    <property type="entry name" value="FADPNR"/>
</dbReference>
<comment type="similarity">
    <text evidence="2">Belongs to the NADH dehydrogenase family.</text>
</comment>
<dbReference type="Proteomes" id="UP001597267">
    <property type="component" value="Unassembled WGS sequence"/>
</dbReference>
<dbReference type="RefSeq" id="WP_125715484.1">
    <property type="nucleotide sequence ID" value="NZ_JBHTOP010000022.1"/>
</dbReference>
<evidence type="ECO:0000256" key="5">
    <source>
        <dbReference type="ARBA" id="ARBA00023002"/>
    </source>
</evidence>
<comment type="caution">
    <text evidence="7">The sequence shown here is derived from an EMBL/GenBank/DDBJ whole genome shotgun (WGS) entry which is preliminary data.</text>
</comment>